<evidence type="ECO:0000256" key="2">
    <source>
        <dbReference type="ARBA" id="ARBA00012417"/>
    </source>
</evidence>
<dbReference type="Gene3D" id="3.90.1600.10">
    <property type="entry name" value="Palm domain of DNA polymerase"/>
    <property type="match status" value="1"/>
</dbReference>
<evidence type="ECO:0000256" key="5">
    <source>
        <dbReference type="ARBA" id="ARBA00022705"/>
    </source>
</evidence>
<evidence type="ECO:0000256" key="3">
    <source>
        <dbReference type="ARBA" id="ARBA00022679"/>
    </source>
</evidence>
<dbReference type="Pfam" id="PF03175">
    <property type="entry name" value="DNA_pol_B_2"/>
    <property type="match status" value="1"/>
</dbReference>
<dbReference type="GO" id="GO:0003887">
    <property type="term" value="F:DNA-directed DNA polymerase activity"/>
    <property type="evidence" value="ECO:0007669"/>
    <property type="project" value="UniProtKB-KW"/>
</dbReference>
<gene>
    <name evidence="10" type="ORF">OXX778_LOCUS6551</name>
</gene>
<evidence type="ECO:0000313" key="10">
    <source>
        <dbReference type="EMBL" id="CAF0802638.1"/>
    </source>
</evidence>
<keyword evidence="4" id="KW-0548">Nucleotidyltransferase</keyword>
<dbReference type="AlphaFoldDB" id="A0A813SM71"/>
<dbReference type="Proteomes" id="UP000663879">
    <property type="component" value="Unassembled WGS sequence"/>
</dbReference>
<evidence type="ECO:0000256" key="1">
    <source>
        <dbReference type="ARBA" id="ARBA00005755"/>
    </source>
</evidence>
<evidence type="ECO:0000256" key="6">
    <source>
        <dbReference type="ARBA" id="ARBA00022932"/>
    </source>
</evidence>
<feature type="domain" description="DNA-directed DNA polymerase family B mitochondria/virus" evidence="9">
    <location>
        <begin position="384"/>
        <end position="461"/>
    </location>
</feature>
<dbReference type="EC" id="2.7.7.7" evidence="2"/>
<dbReference type="GO" id="GO:0003677">
    <property type="term" value="F:DNA binding"/>
    <property type="evidence" value="ECO:0007669"/>
    <property type="project" value="UniProtKB-KW"/>
</dbReference>
<proteinExistence type="inferred from homology"/>
<dbReference type="OrthoDB" id="6119432at2759"/>
<comment type="similarity">
    <text evidence="1">Belongs to the DNA polymerase type-B family.</text>
</comment>
<evidence type="ECO:0000256" key="8">
    <source>
        <dbReference type="ARBA" id="ARBA00049244"/>
    </source>
</evidence>
<dbReference type="EMBL" id="CAJNOC010000784">
    <property type="protein sequence ID" value="CAF0802638.1"/>
    <property type="molecule type" value="Genomic_DNA"/>
</dbReference>
<dbReference type="InterPro" id="IPR004868">
    <property type="entry name" value="DNA-dir_DNA_pol_B_mt/vir"/>
</dbReference>
<organism evidence="10 11">
    <name type="scientific">Brachionus calyciflorus</name>
    <dbReference type="NCBI Taxonomy" id="104777"/>
    <lineage>
        <taxon>Eukaryota</taxon>
        <taxon>Metazoa</taxon>
        <taxon>Spiralia</taxon>
        <taxon>Gnathifera</taxon>
        <taxon>Rotifera</taxon>
        <taxon>Eurotatoria</taxon>
        <taxon>Monogononta</taxon>
        <taxon>Pseudotrocha</taxon>
        <taxon>Ploima</taxon>
        <taxon>Brachionidae</taxon>
        <taxon>Brachionus</taxon>
    </lineage>
</organism>
<comment type="caution">
    <text evidence="10">The sequence shown here is derived from an EMBL/GenBank/DDBJ whole genome shotgun (WGS) entry which is preliminary data.</text>
</comment>
<reference evidence="10" key="1">
    <citation type="submission" date="2021-02" db="EMBL/GenBank/DDBJ databases">
        <authorList>
            <person name="Nowell W R."/>
        </authorList>
    </citation>
    <scope>NUCLEOTIDE SEQUENCE</scope>
    <source>
        <strain evidence="10">Ploen Becks lab</strain>
    </source>
</reference>
<evidence type="ECO:0000256" key="4">
    <source>
        <dbReference type="ARBA" id="ARBA00022695"/>
    </source>
</evidence>
<keyword evidence="3" id="KW-0808">Transferase</keyword>
<keyword evidence="7" id="KW-0238">DNA-binding</keyword>
<dbReference type="InterPro" id="IPR023211">
    <property type="entry name" value="DNA_pol_palm_dom_sf"/>
</dbReference>
<dbReference type="PANTHER" id="PTHR33568:SF3">
    <property type="entry name" value="DNA-DIRECTED DNA POLYMERASE"/>
    <property type="match status" value="1"/>
</dbReference>
<comment type="catalytic activity">
    <reaction evidence="8">
        <text>DNA(n) + a 2'-deoxyribonucleoside 5'-triphosphate = DNA(n+1) + diphosphate</text>
        <dbReference type="Rhea" id="RHEA:22508"/>
        <dbReference type="Rhea" id="RHEA-COMP:17339"/>
        <dbReference type="Rhea" id="RHEA-COMP:17340"/>
        <dbReference type="ChEBI" id="CHEBI:33019"/>
        <dbReference type="ChEBI" id="CHEBI:61560"/>
        <dbReference type="ChEBI" id="CHEBI:173112"/>
        <dbReference type="EC" id="2.7.7.7"/>
    </reaction>
</comment>
<keyword evidence="5" id="KW-0235">DNA replication</keyword>
<dbReference type="InterPro" id="IPR043502">
    <property type="entry name" value="DNA/RNA_pol_sf"/>
</dbReference>
<accession>A0A813SM71</accession>
<dbReference type="GO" id="GO:0006260">
    <property type="term" value="P:DNA replication"/>
    <property type="evidence" value="ECO:0007669"/>
    <property type="project" value="UniProtKB-KW"/>
</dbReference>
<evidence type="ECO:0000313" key="11">
    <source>
        <dbReference type="Proteomes" id="UP000663879"/>
    </source>
</evidence>
<evidence type="ECO:0000256" key="7">
    <source>
        <dbReference type="ARBA" id="ARBA00023125"/>
    </source>
</evidence>
<sequence length="510" mass="59459">METNQIGGSLNFQITNTSSNLNRKFNCTTTNISFSSNSKNFETAHSDIENAFRTLYAEFISQMGDKDKIRIIFFHDSLESPISLPFMSKTALTAEGFELCKPDNPVLNIKVDKIATDLKLPDTSYVIEEIKKIENYLKDYQITIINCDGKLDKHPIYIGEPKNKFIYLTITGSHYKVITSMKAFYNRSYYCDFCKIAYQNVEKHKCKNMCNSCNRQKCAIETAFKCENVIFCVIMRNVVIFTQKIVIHFFDYEAYIDNGIHVPNLVMAKKVCIECLNGESECGDCEKKYIFYENKSFCEWLFSQDNYIAIAHNLIGYDGIFIINHLISSFLPTDSMPNIILIVELYEGKQEADGYPDYFKTDEDKDLYIKNYYEREGILLDKDKIEYNKGLRSVMKGLLNSFWGRFGMNTNKTKYRLISKPDEWFEMISDDQYIIDDVDFSHPNFIQVFYSKSDELHDSRIHTSVTLFAFVTCHARLKLYHELKKIGNRVLYFITDSIIYINREGEYDPP</sequence>
<dbReference type="SUPFAM" id="SSF56672">
    <property type="entry name" value="DNA/RNA polymerases"/>
    <property type="match status" value="1"/>
</dbReference>
<dbReference type="PANTHER" id="PTHR33568">
    <property type="entry name" value="DNA POLYMERASE"/>
    <property type="match status" value="1"/>
</dbReference>
<protein>
    <recommendedName>
        <fullName evidence="2">DNA-directed DNA polymerase</fullName>
        <ecNumber evidence="2">2.7.7.7</ecNumber>
    </recommendedName>
</protein>
<keyword evidence="11" id="KW-1185">Reference proteome</keyword>
<name>A0A813SM71_9BILA</name>
<dbReference type="GO" id="GO:0000166">
    <property type="term" value="F:nucleotide binding"/>
    <property type="evidence" value="ECO:0007669"/>
    <property type="project" value="InterPro"/>
</dbReference>
<keyword evidence="6" id="KW-0239">DNA-directed DNA polymerase</keyword>
<evidence type="ECO:0000259" key="9">
    <source>
        <dbReference type="Pfam" id="PF03175"/>
    </source>
</evidence>